<dbReference type="EMBL" id="CAKMRJ010001112">
    <property type="protein sequence ID" value="CAH1422578.1"/>
    <property type="molecule type" value="Genomic_DNA"/>
</dbReference>
<dbReference type="Proteomes" id="UP001157418">
    <property type="component" value="Unassembled WGS sequence"/>
</dbReference>
<gene>
    <name evidence="1" type="ORF">LVIROSA_LOCUS9902</name>
</gene>
<reference evidence="1 2" key="1">
    <citation type="submission" date="2022-01" db="EMBL/GenBank/DDBJ databases">
        <authorList>
            <person name="Xiong W."/>
            <person name="Schranz E."/>
        </authorList>
    </citation>
    <scope>NUCLEOTIDE SEQUENCE [LARGE SCALE GENOMIC DNA]</scope>
</reference>
<evidence type="ECO:0000313" key="1">
    <source>
        <dbReference type="EMBL" id="CAH1422578.1"/>
    </source>
</evidence>
<organism evidence="1 2">
    <name type="scientific">Lactuca virosa</name>
    <dbReference type="NCBI Taxonomy" id="75947"/>
    <lineage>
        <taxon>Eukaryota</taxon>
        <taxon>Viridiplantae</taxon>
        <taxon>Streptophyta</taxon>
        <taxon>Embryophyta</taxon>
        <taxon>Tracheophyta</taxon>
        <taxon>Spermatophyta</taxon>
        <taxon>Magnoliopsida</taxon>
        <taxon>eudicotyledons</taxon>
        <taxon>Gunneridae</taxon>
        <taxon>Pentapetalae</taxon>
        <taxon>asterids</taxon>
        <taxon>campanulids</taxon>
        <taxon>Asterales</taxon>
        <taxon>Asteraceae</taxon>
        <taxon>Cichorioideae</taxon>
        <taxon>Cichorieae</taxon>
        <taxon>Lactucinae</taxon>
        <taxon>Lactuca</taxon>
    </lineage>
</organism>
<proteinExistence type="predicted"/>
<protein>
    <submittedName>
        <fullName evidence="1">Uncharacterized protein</fullName>
    </submittedName>
</protein>
<name>A0AAU9MPL1_9ASTR</name>
<dbReference type="AlphaFoldDB" id="A0AAU9MPL1"/>
<comment type="caution">
    <text evidence="1">The sequence shown here is derived from an EMBL/GenBank/DDBJ whole genome shotgun (WGS) entry which is preliminary data.</text>
</comment>
<evidence type="ECO:0000313" key="2">
    <source>
        <dbReference type="Proteomes" id="UP001157418"/>
    </source>
</evidence>
<accession>A0AAU9MPL1</accession>
<keyword evidence="2" id="KW-1185">Reference proteome</keyword>
<sequence length="130" mass="15273">MDKKKMKNNIPLKKRNKISNKKVEVEQVEVAILLDHADKGKKVFEENINEERVRKDVPIFLENVDKGKKFIQDNMNDNEMRDDDWIDSGHSIPRFDIILDGSKSLEEKIDLMLKSYSCLKPTIDDWINRA</sequence>